<protein>
    <recommendedName>
        <fullName evidence="10">CCA-adding enzyme</fullName>
        <ecNumber evidence="10">2.7.7.72</ecNumber>
    </recommendedName>
    <alternativeName>
        <fullName evidence="10">CCA tRNA nucleotidyltransferase</fullName>
    </alternativeName>
    <alternativeName>
        <fullName evidence="10">tRNA CCA-pyrophosphorylase</fullName>
    </alternativeName>
    <alternativeName>
        <fullName evidence="10">tRNA adenylyl-/cytidylyl- transferase</fullName>
    </alternativeName>
    <alternativeName>
        <fullName evidence="10">tRNA nucleotidyltransferase</fullName>
    </alternativeName>
    <alternativeName>
        <fullName evidence="10">tRNA-NT</fullName>
    </alternativeName>
</protein>
<feature type="binding site" evidence="10">
    <location>
        <position position="164"/>
    </location>
    <ligand>
        <name>CTP</name>
        <dbReference type="ChEBI" id="CHEBI:37563"/>
    </ligand>
</feature>
<feature type="domain" description="Polymerase nucleotidyl transferase" evidence="11">
    <location>
        <begin position="29"/>
        <end position="135"/>
    </location>
</feature>
<evidence type="ECO:0000256" key="9">
    <source>
        <dbReference type="ARBA" id="ARBA00022884"/>
    </source>
</evidence>
<feature type="binding site" evidence="10">
    <location>
        <position position="155"/>
    </location>
    <ligand>
        <name>CTP</name>
        <dbReference type="ChEBI" id="CHEBI:37563"/>
    </ligand>
</feature>
<dbReference type="PANTHER" id="PTHR39643:SF1">
    <property type="entry name" value="CCA-ADDING ENZYME"/>
    <property type="match status" value="1"/>
</dbReference>
<dbReference type="Gene3D" id="3.30.70.590">
    <property type="entry name" value="Poly(A) polymerase predicted RNA binding domain"/>
    <property type="match status" value="1"/>
</dbReference>
<dbReference type="PROSITE" id="PS50152">
    <property type="entry name" value="25A_SYNTH_3"/>
    <property type="match status" value="1"/>
</dbReference>
<dbReference type="Pfam" id="PF09249">
    <property type="entry name" value="tRNA_NucTransf2"/>
    <property type="match status" value="1"/>
</dbReference>
<dbReference type="SUPFAM" id="SSF55003">
    <property type="entry name" value="PAP/Archaeal CCA-adding enzyme, C-terminal domain"/>
    <property type="match status" value="1"/>
</dbReference>
<dbReference type="RefSeq" id="WP_009074997.1">
    <property type="nucleotide sequence ID" value="NZ_JH597770.1"/>
</dbReference>
<accession>H2C8N0</accession>
<feature type="binding site" evidence="10">
    <location>
        <position position="155"/>
    </location>
    <ligand>
        <name>ATP</name>
        <dbReference type="ChEBI" id="CHEBI:30616"/>
    </ligand>
</feature>
<dbReference type="Gene3D" id="3.30.70.1550">
    <property type="entry name" value="Archaeal tRNA CCA-adding enzyme catalytic domain"/>
    <property type="match status" value="1"/>
</dbReference>
<feature type="binding site" evidence="10">
    <location>
        <position position="59"/>
    </location>
    <ligand>
        <name>Mg(2+)</name>
        <dbReference type="ChEBI" id="CHEBI:18420"/>
    </ligand>
</feature>
<comment type="cofactor">
    <cofactor evidence="10">
        <name>Mg(2+)</name>
        <dbReference type="ChEBI" id="CHEBI:18420"/>
    </cofactor>
</comment>
<dbReference type="HAMAP" id="MF_01264">
    <property type="entry name" value="CCA_arch"/>
    <property type="match status" value="1"/>
</dbReference>
<dbReference type="EMBL" id="JH597770">
    <property type="protein sequence ID" value="EHP68506.1"/>
    <property type="molecule type" value="Genomic_DNA"/>
</dbReference>
<keyword evidence="3 10" id="KW-0548">Nucleotidyltransferase</keyword>
<feature type="domain" description="CCA-adding enzyme C-terminal" evidence="13">
    <location>
        <begin position="280"/>
        <end position="387"/>
    </location>
</feature>
<feature type="binding site" evidence="10">
    <location>
        <position position="50"/>
    </location>
    <ligand>
        <name>ATP</name>
        <dbReference type="ChEBI" id="CHEBI:30616"/>
    </ligand>
</feature>
<comment type="function">
    <text evidence="10">Catalyzes the addition and repair of the essential 3'-terminal CCA sequence in tRNAs without using a nucleic acid template. Adds these three nucleotides in the order of C, C, and A to the tRNA nucleotide-73, using CTP and ATP as substrates and producing inorganic pyrophosphate. tRNA 3'-terminal CCA addition is required both for tRNA processing and repair. Also involved in tRNA surveillance by mediating tandem CCA addition to generate a CCACCA at the 3' terminus of unstable tRNAs. While stable tRNAs receive only 3'-terminal CCA, unstable tRNAs are marked with CCACCA and rapidly degraded.</text>
</comment>
<keyword evidence="5 10" id="KW-0547">Nucleotide-binding</keyword>
<dbReference type="InterPro" id="IPR008229">
    <property type="entry name" value="CCA-adding_arc"/>
</dbReference>
<dbReference type="HOGENOM" id="CLU_044679_1_0_2"/>
<dbReference type="NCBIfam" id="TIGR03671">
    <property type="entry name" value="cca_archaeal"/>
    <property type="match status" value="1"/>
</dbReference>
<evidence type="ECO:0000256" key="1">
    <source>
        <dbReference type="ARBA" id="ARBA00022679"/>
    </source>
</evidence>
<dbReference type="EC" id="2.7.7.72" evidence="10"/>
<sequence>MEERIREVLETVLSKVKPTEEEEKRIISVVERIRDLLRGLDVEVHGSFRKGTWLRGDTDVDLFVFFPKEVGKEFLSKEGLDTIKERLKGLEVKMAYAEHPYLIVSLDGIEVDVVPALRVGEGSEAVTAVDRTPFHTMYVTSKLDERGRDQVRLLKRFLKGVGVYGAEIKVLGFSGYVSELLTIYYGSFLEVLKGASKWRPPVKIPLVEEGRQFESPLIIPDPVDPKRNAAAAVSLRSMAIFSLAAREFLVNPSLDFFFPPEPDVGPVLGDVLVTEVEVLEPFVDDVLWGQMRKSLDKAIRALETVGFKVVDYGACEGNGKVYLLIQMESAHIGEYTVYKGPPFYLETSRDFISKNFHVWVGEDGRLYSLKRRHESSPETLVGNSLALKYKHMVRQYWLKEVKDPCMKLFLRKRPLWLK</sequence>
<dbReference type="GO" id="GO:0042245">
    <property type="term" value="P:RNA repair"/>
    <property type="evidence" value="ECO:0007669"/>
    <property type="project" value="UniProtKB-KW"/>
</dbReference>
<evidence type="ECO:0000256" key="5">
    <source>
        <dbReference type="ARBA" id="ARBA00022741"/>
    </source>
</evidence>
<name>H2C8N0_9CREN</name>
<feature type="binding site" evidence="10">
    <location>
        <position position="112"/>
    </location>
    <ligand>
        <name>Mg(2+)</name>
        <dbReference type="ChEBI" id="CHEBI:18420"/>
    </ligand>
</feature>
<dbReference type="Pfam" id="PF21133">
    <property type="entry name" value="CAA_C"/>
    <property type="match status" value="1"/>
</dbReference>
<comment type="catalytic activity">
    <reaction evidence="10">
        <text>a tRNA with a 3' CCA end + 2 CTP + ATP = a tRNA with a 3' CCACCA end + 3 diphosphate</text>
        <dbReference type="Rhea" id="RHEA:76235"/>
        <dbReference type="Rhea" id="RHEA-COMP:10468"/>
        <dbReference type="Rhea" id="RHEA-COMP:18655"/>
        <dbReference type="ChEBI" id="CHEBI:30616"/>
        <dbReference type="ChEBI" id="CHEBI:33019"/>
        <dbReference type="ChEBI" id="CHEBI:37563"/>
        <dbReference type="ChEBI" id="CHEBI:83071"/>
        <dbReference type="ChEBI" id="CHEBI:195187"/>
    </reaction>
</comment>
<comment type="subunit">
    <text evidence="10">Homodimer.</text>
</comment>
<dbReference type="SUPFAM" id="SSF81301">
    <property type="entry name" value="Nucleotidyltransferase"/>
    <property type="match status" value="1"/>
</dbReference>
<dbReference type="Proteomes" id="UP000003980">
    <property type="component" value="Unassembled WGS sequence"/>
</dbReference>
<dbReference type="InterPro" id="IPR002934">
    <property type="entry name" value="Polymerase_NTP_transf_dom"/>
</dbReference>
<proteinExistence type="inferred from homology"/>
<dbReference type="InterPro" id="IPR043519">
    <property type="entry name" value="NT_sf"/>
</dbReference>
<dbReference type="GO" id="GO:0005524">
    <property type="term" value="F:ATP binding"/>
    <property type="evidence" value="ECO:0007669"/>
    <property type="project" value="UniProtKB-UniRule"/>
</dbReference>
<keyword evidence="15" id="KW-1185">Reference proteome</keyword>
<gene>
    <name evidence="10" type="primary">cca</name>
    <name evidence="14" type="ORF">MetMK1DRAFT_00029450</name>
</gene>
<evidence type="ECO:0000256" key="4">
    <source>
        <dbReference type="ARBA" id="ARBA00022723"/>
    </source>
</evidence>
<dbReference type="CDD" id="cd05400">
    <property type="entry name" value="NT_2-5OAS_ClassI-CCAase"/>
    <property type="match status" value="1"/>
</dbReference>
<dbReference type="AlphaFoldDB" id="H2C8N0"/>
<dbReference type="GO" id="GO:0004810">
    <property type="term" value="F:CCA tRNA nucleotidyltransferase activity"/>
    <property type="evidence" value="ECO:0007669"/>
    <property type="project" value="UniProtKB-UniRule"/>
</dbReference>
<evidence type="ECO:0000256" key="6">
    <source>
        <dbReference type="ARBA" id="ARBA00022800"/>
    </source>
</evidence>
<dbReference type="GO" id="GO:0160016">
    <property type="term" value="F:CCACCA tRNA nucleotidyltransferase activity"/>
    <property type="evidence" value="ECO:0007669"/>
    <property type="project" value="RHEA"/>
</dbReference>
<evidence type="ECO:0000259" key="11">
    <source>
        <dbReference type="Pfam" id="PF01909"/>
    </source>
</evidence>
<evidence type="ECO:0000313" key="14">
    <source>
        <dbReference type="EMBL" id="EHP68506.1"/>
    </source>
</evidence>
<dbReference type="InterPro" id="IPR048833">
    <property type="entry name" value="CAA_C"/>
</dbReference>
<evidence type="ECO:0000256" key="2">
    <source>
        <dbReference type="ARBA" id="ARBA00022694"/>
    </source>
</evidence>
<dbReference type="InterPro" id="IPR011068">
    <property type="entry name" value="NuclTrfase_I-like_C"/>
</dbReference>
<evidence type="ECO:0000256" key="3">
    <source>
        <dbReference type="ARBA" id="ARBA00022695"/>
    </source>
</evidence>
<feature type="binding site" evidence="10">
    <location>
        <position position="47"/>
    </location>
    <ligand>
        <name>CTP</name>
        <dbReference type="ChEBI" id="CHEBI:37563"/>
    </ligand>
</feature>
<dbReference type="Gene3D" id="1.10.1410.30">
    <property type="entry name" value="CCA tRNA nucleotidyltransferase, domain 2"/>
    <property type="match status" value="1"/>
</dbReference>
<feature type="binding site" evidence="10">
    <location>
        <position position="47"/>
    </location>
    <ligand>
        <name>ATP</name>
        <dbReference type="ChEBI" id="CHEBI:30616"/>
    </ligand>
</feature>
<evidence type="ECO:0000256" key="10">
    <source>
        <dbReference type="HAMAP-Rule" id="MF_01264"/>
    </source>
</evidence>
<dbReference type="GO" id="GO:0001680">
    <property type="term" value="P:tRNA 3'-terminal CCA addition"/>
    <property type="evidence" value="ECO:0007669"/>
    <property type="project" value="UniProtKB-UniRule"/>
</dbReference>
<dbReference type="PIRSF" id="PIRSF005335">
    <property type="entry name" value="CCA_arch"/>
    <property type="match status" value="1"/>
</dbReference>
<keyword evidence="4 10" id="KW-0479">Metal-binding</keyword>
<feature type="binding site" evidence="10">
    <location>
        <position position="164"/>
    </location>
    <ligand>
        <name>ATP</name>
        <dbReference type="ChEBI" id="CHEBI:30616"/>
    </ligand>
</feature>
<keyword evidence="6 10" id="KW-0692">RNA repair</keyword>
<keyword evidence="7 10" id="KW-0067">ATP-binding</keyword>
<evidence type="ECO:0000313" key="15">
    <source>
        <dbReference type="Proteomes" id="UP000003980"/>
    </source>
</evidence>
<dbReference type="STRING" id="671065.MetMK1DRAFT_00029450"/>
<evidence type="ECO:0000259" key="13">
    <source>
        <dbReference type="Pfam" id="PF21133"/>
    </source>
</evidence>
<evidence type="ECO:0000259" key="12">
    <source>
        <dbReference type="Pfam" id="PF09249"/>
    </source>
</evidence>
<dbReference type="Gene3D" id="3.30.460.10">
    <property type="entry name" value="Beta Polymerase, domain 2"/>
    <property type="match status" value="1"/>
</dbReference>
<reference evidence="14 15" key="1">
    <citation type="submission" date="2012-01" db="EMBL/GenBank/DDBJ databases">
        <title>Improved High-Quality Draft sequence of Metallosphaera yellowstonensis MK1.</title>
        <authorList>
            <consortium name="US DOE Joint Genome Institute"/>
            <person name="Lucas S."/>
            <person name="Han J."/>
            <person name="Cheng J.-F."/>
            <person name="Goodwin L."/>
            <person name="Pitluck S."/>
            <person name="Peters L."/>
            <person name="Teshima H."/>
            <person name="Detter J.C."/>
            <person name="Han C."/>
            <person name="Tapia R."/>
            <person name="Land M."/>
            <person name="Hauser L."/>
            <person name="Kyrpides N."/>
            <person name="Kozubal M."/>
            <person name="Macur R.E."/>
            <person name="Jay Z."/>
            <person name="Inskeep W."/>
            <person name="Woyke T."/>
        </authorList>
    </citation>
    <scope>NUCLEOTIDE SEQUENCE [LARGE SCALE GENOMIC DNA]</scope>
    <source>
        <strain evidence="14 15">MK1</strain>
    </source>
</reference>
<dbReference type="InterPro" id="IPR006116">
    <property type="entry name" value="NT_2-5OAS_ClassI-CCAase"/>
</dbReference>
<dbReference type="SUPFAM" id="SSF81631">
    <property type="entry name" value="PAP/OAS1 substrate-binding domain"/>
    <property type="match status" value="1"/>
</dbReference>
<feature type="binding site" evidence="10">
    <location>
        <position position="135"/>
    </location>
    <ligand>
        <name>CTP</name>
        <dbReference type="ChEBI" id="CHEBI:37563"/>
    </ligand>
</feature>
<dbReference type="GO" id="GO:0000287">
    <property type="term" value="F:magnesium ion binding"/>
    <property type="evidence" value="ECO:0007669"/>
    <property type="project" value="UniProtKB-UniRule"/>
</dbReference>
<keyword evidence="8 10" id="KW-0460">Magnesium</keyword>
<keyword evidence="2 10" id="KW-0819">tRNA processing</keyword>
<dbReference type="Pfam" id="PF01909">
    <property type="entry name" value="NTP_transf_2"/>
    <property type="match status" value="1"/>
</dbReference>
<comment type="catalytic activity">
    <reaction evidence="10">
        <text>a tRNA precursor + 2 CTP + ATP = a tRNA with a 3' CCA end + 3 diphosphate</text>
        <dbReference type="Rhea" id="RHEA:14433"/>
        <dbReference type="Rhea" id="RHEA-COMP:10465"/>
        <dbReference type="Rhea" id="RHEA-COMP:10468"/>
        <dbReference type="ChEBI" id="CHEBI:30616"/>
        <dbReference type="ChEBI" id="CHEBI:33019"/>
        <dbReference type="ChEBI" id="CHEBI:37563"/>
        <dbReference type="ChEBI" id="CHEBI:74896"/>
        <dbReference type="ChEBI" id="CHEBI:83071"/>
        <dbReference type="EC" id="2.7.7.72"/>
    </reaction>
</comment>
<comment type="similarity">
    <text evidence="10">Belongs to the tRNA nucleotidyltransferase/poly(A) polymerase family. Archaeal CCA-adding enzyme subfamily.</text>
</comment>
<dbReference type="InterPro" id="IPR042090">
    <property type="entry name" value="CCA_tRNA_nucleotrans_2"/>
</dbReference>
<feature type="binding site" evidence="10">
    <location>
        <position position="135"/>
    </location>
    <ligand>
        <name>ATP</name>
        <dbReference type="ChEBI" id="CHEBI:30616"/>
    </ligand>
</feature>
<evidence type="ECO:0000256" key="7">
    <source>
        <dbReference type="ARBA" id="ARBA00022840"/>
    </source>
</evidence>
<dbReference type="eggNOG" id="arCOG04249">
    <property type="taxonomic scope" value="Archaea"/>
</dbReference>
<feature type="binding site" evidence="10">
    <location>
        <position position="50"/>
    </location>
    <ligand>
        <name>CTP</name>
        <dbReference type="ChEBI" id="CHEBI:37563"/>
    </ligand>
</feature>
<feature type="binding site" evidence="10">
    <location>
        <position position="61"/>
    </location>
    <ligand>
        <name>Mg(2+)</name>
        <dbReference type="ChEBI" id="CHEBI:18420"/>
    </ligand>
</feature>
<keyword evidence="1 10" id="KW-0808">Transferase</keyword>
<organism evidence="14 15">
    <name type="scientific">Metallosphaera yellowstonensis MK1</name>
    <dbReference type="NCBI Taxonomy" id="671065"/>
    <lineage>
        <taxon>Archaea</taxon>
        <taxon>Thermoproteota</taxon>
        <taxon>Thermoprotei</taxon>
        <taxon>Sulfolobales</taxon>
        <taxon>Sulfolobaceae</taxon>
        <taxon>Metallosphaera</taxon>
    </lineage>
</organism>
<comment type="miscellaneous">
    <text evidence="10">A single active site specifically recognizes both ATP and CTP and is responsible for their addition.</text>
</comment>
<dbReference type="InterPro" id="IPR015329">
    <property type="entry name" value="tRNA_NucTransf2"/>
</dbReference>
<feature type="domain" description="tRNA nucleotidyltransferase substrate binding" evidence="12">
    <location>
        <begin position="149"/>
        <end position="258"/>
    </location>
</feature>
<dbReference type="PANTHER" id="PTHR39643">
    <property type="entry name" value="CCA-ADDING ENZYME"/>
    <property type="match status" value="1"/>
</dbReference>
<evidence type="ECO:0000256" key="8">
    <source>
        <dbReference type="ARBA" id="ARBA00022842"/>
    </source>
</evidence>
<keyword evidence="9 10" id="KW-0694">RNA-binding</keyword>
<dbReference type="GO" id="GO:0000049">
    <property type="term" value="F:tRNA binding"/>
    <property type="evidence" value="ECO:0007669"/>
    <property type="project" value="UniProtKB-UniRule"/>
</dbReference>